<dbReference type="PROSITE" id="PS50928">
    <property type="entry name" value="ABC_TM1"/>
    <property type="match status" value="2"/>
</dbReference>
<dbReference type="CDD" id="cd06261">
    <property type="entry name" value="TM_PBP2"/>
    <property type="match status" value="2"/>
</dbReference>
<evidence type="ECO:0000256" key="3">
    <source>
        <dbReference type="ARBA" id="ARBA00022448"/>
    </source>
</evidence>
<feature type="transmembrane region" description="Helical" evidence="8">
    <location>
        <begin position="450"/>
        <end position="469"/>
    </location>
</feature>
<dbReference type="GO" id="GO:0005886">
    <property type="term" value="C:plasma membrane"/>
    <property type="evidence" value="ECO:0007669"/>
    <property type="project" value="UniProtKB-SubCell"/>
</dbReference>
<dbReference type="EMBL" id="QZEW01000009">
    <property type="protein sequence ID" value="RJL20619.1"/>
    <property type="molecule type" value="Genomic_DNA"/>
</dbReference>
<evidence type="ECO:0000313" key="11">
    <source>
        <dbReference type="Proteomes" id="UP000283587"/>
    </source>
</evidence>
<dbReference type="InterPro" id="IPR035906">
    <property type="entry name" value="MetI-like_sf"/>
</dbReference>
<keyword evidence="7 8" id="KW-0472">Membrane</keyword>
<feature type="transmembrane region" description="Helical" evidence="8">
    <location>
        <begin position="138"/>
        <end position="160"/>
    </location>
</feature>
<sequence length="574" mass="62514">MSRRSKQLLMAAPMVLLLVTFLVYPSAQLFLLSFQRGDGFSLENYQRLLGTPVYLTVMMLTLKISVVTTIFAVIAGYPVAYLISILPRATKGRILFWILLSFWTSFLVRAFAWIILLGRNGVVNQLLQTLGITDAPVALMYNFPAVVIGMVHALLPLAVLTMLSVMENIDRNLTRAASTLGAKPGMAFWKVYFPLSFPGVTSGALMVFVTAIGFFIFPALLGGRRETMITQIIIEQIIQTMNWGFAAAVAVLLLVVVLLVFVIYDRAVGLSTVTGEARATARRRGKGIFSQVGDAILTGLGHGSDAIIGLFPRRRQAREGAPRPLTAFVVALLAVMTLPVLLMIPLSFADSGLNWPPQGFTLRWYEQIFNSPIWMSALTRSLVVGLCTATLALLIGTPVAFLMVRGRMRGKTALLAFTLMPVVMPNMILSVGLFYLYARIGLVGTNLGLIIGHTVIAVPYVVLTVMSVLRNYDSRLDLAAQSLGATPWVTLRLVTLPIIGAGMISAFLFAFTISFDELTIALFTSGGVSATLPKQLWDEVSLSISPLLAAVSTCLFLFVTVLIVLAGLLNRRQK</sequence>
<evidence type="ECO:0000256" key="4">
    <source>
        <dbReference type="ARBA" id="ARBA00022475"/>
    </source>
</evidence>
<comment type="subcellular location">
    <subcellularLocation>
        <location evidence="1 8">Cell membrane</location>
        <topology evidence="1 8">Multi-pass membrane protein</topology>
    </subcellularLocation>
</comment>
<protein>
    <submittedName>
        <fullName evidence="10">ABC transporter permease subunit</fullName>
    </submittedName>
</protein>
<feature type="transmembrane region" description="Helical" evidence="8">
    <location>
        <begin position="414"/>
        <end position="438"/>
    </location>
</feature>
<dbReference type="AlphaFoldDB" id="A0A419AB80"/>
<keyword evidence="6 8" id="KW-1133">Transmembrane helix</keyword>
<comment type="caution">
    <text evidence="10">The sequence shown here is derived from an EMBL/GenBank/DDBJ whole genome shotgun (WGS) entry which is preliminary data.</text>
</comment>
<evidence type="ECO:0000256" key="7">
    <source>
        <dbReference type="ARBA" id="ARBA00023136"/>
    </source>
</evidence>
<feature type="transmembrane region" description="Helical" evidence="8">
    <location>
        <begin position="325"/>
        <end position="348"/>
    </location>
</feature>
<dbReference type="Proteomes" id="UP000283587">
    <property type="component" value="Unassembled WGS sequence"/>
</dbReference>
<name>A0A419AB80_9RHOB</name>
<feature type="transmembrane region" description="Helical" evidence="8">
    <location>
        <begin position="94"/>
        <end position="118"/>
    </location>
</feature>
<feature type="transmembrane region" description="Helical" evidence="8">
    <location>
        <begin position="295"/>
        <end position="313"/>
    </location>
</feature>
<feature type="transmembrane region" description="Helical" evidence="8">
    <location>
        <begin position="243"/>
        <end position="264"/>
    </location>
</feature>
<dbReference type="GO" id="GO:0055085">
    <property type="term" value="P:transmembrane transport"/>
    <property type="evidence" value="ECO:0007669"/>
    <property type="project" value="InterPro"/>
</dbReference>
<evidence type="ECO:0000256" key="6">
    <source>
        <dbReference type="ARBA" id="ARBA00022989"/>
    </source>
</evidence>
<evidence type="ECO:0000256" key="1">
    <source>
        <dbReference type="ARBA" id="ARBA00004651"/>
    </source>
</evidence>
<dbReference type="OrthoDB" id="9807047at2"/>
<evidence type="ECO:0000313" key="10">
    <source>
        <dbReference type="EMBL" id="RJL20619.1"/>
    </source>
</evidence>
<evidence type="ECO:0000256" key="8">
    <source>
        <dbReference type="RuleBase" id="RU363032"/>
    </source>
</evidence>
<feature type="domain" description="ABC transmembrane type-1" evidence="9">
    <location>
        <begin position="58"/>
        <end position="264"/>
    </location>
</feature>
<evidence type="ECO:0000259" key="9">
    <source>
        <dbReference type="PROSITE" id="PS50928"/>
    </source>
</evidence>
<feature type="domain" description="ABC transmembrane type-1" evidence="9">
    <location>
        <begin position="378"/>
        <end position="566"/>
    </location>
</feature>
<keyword evidence="4" id="KW-1003">Cell membrane</keyword>
<dbReference type="Gene3D" id="1.10.3720.10">
    <property type="entry name" value="MetI-like"/>
    <property type="match status" value="2"/>
</dbReference>
<dbReference type="PANTHER" id="PTHR42929">
    <property type="entry name" value="INNER MEMBRANE ABC TRANSPORTER PERMEASE PROTEIN YDCU-RELATED-RELATED"/>
    <property type="match status" value="1"/>
</dbReference>
<comment type="similarity">
    <text evidence="2">Belongs to the binding-protein-dependent transport system permease family. CysTW subfamily.</text>
</comment>
<keyword evidence="11" id="KW-1185">Reference proteome</keyword>
<proteinExistence type="inferred from homology"/>
<organism evidence="10 11">
    <name type="scientific">Paracoccus siganidrum</name>
    <dbReference type="NCBI Taxonomy" id="1276757"/>
    <lineage>
        <taxon>Bacteria</taxon>
        <taxon>Pseudomonadati</taxon>
        <taxon>Pseudomonadota</taxon>
        <taxon>Alphaproteobacteria</taxon>
        <taxon>Rhodobacterales</taxon>
        <taxon>Paracoccaceae</taxon>
        <taxon>Paracoccus</taxon>
    </lineage>
</organism>
<gene>
    <name evidence="10" type="ORF">D3P05_02940</name>
</gene>
<feature type="transmembrane region" description="Helical" evidence="8">
    <location>
        <begin position="12"/>
        <end position="34"/>
    </location>
</feature>
<keyword evidence="5 8" id="KW-0812">Transmembrane</keyword>
<dbReference type="PANTHER" id="PTHR42929:SF5">
    <property type="entry name" value="ABC TRANSPORTER PERMEASE PROTEIN"/>
    <property type="match status" value="1"/>
</dbReference>
<evidence type="ECO:0000256" key="2">
    <source>
        <dbReference type="ARBA" id="ARBA00007069"/>
    </source>
</evidence>
<feature type="transmembrane region" description="Helical" evidence="8">
    <location>
        <begin position="489"/>
        <end position="513"/>
    </location>
</feature>
<evidence type="ECO:0000256" key="5">
    <source>
        <dbReference type="ARBA" id="ARBA00022692"/>
    </source>
</evidence>
<accession>A0A419AB80</accession>
<dbReference type="SUPFAM" id="SSF161098">
    <property type="entry name" value="MetI-like"/>
    <property type="match status" value="2"/>
</dbReference>
<dbReference type="InterPro" id="IPR000515">
    <property type="entry name" value="MetI-like"/>
</dbReference>
<feature type="transmembrane region" description="Helical" evidence="8">
    <location>
        <begin position="54"/>
        <end position="82"/>
    </location>
</feature>
<keyword evidence="3 8" id="KW-0813">Transport</keyword>
<feature type="transmembrane region" description="Helical" evidence="8">
    <location>
        <begin position="204"/>
        <end position="222"/>
    </location>
</feature>
<reference evidence="11" key="1">
    <citation type="submission" date="2018-09" db="EMBL/GenBank/DDBJ databases">
        <title>Paracoccus onubensis nov. sp. a moderate halophilic bacterium isolated from Gruta de las Maravillas (Aracena, Spain).</title>
        <authorList>
            <person name="Jurado V."/>
            <person name="Gutierrez-Patricio S."/>
            <person name="Gonzalez-Pimentel J.L."/>
            <person name="Miller A.Z."/>
            <person name="Laiz L."/>
            <person name="Saiz-Jimenez C."/>
        </authorList>
    </citation>
    <scope>NUCLEOTIDE SEQUENCE [LARGE SCALE GENOMIC DNA]</scope>
    <source>
        <strain evidence="11">DSM 26381</strain>
    </source>
</reference>
<dbReference type="Pfam" id="PF00528">
    <property type="entry name" value="BPD_transp_1"/>
    <property type="match status" value="2"/>
</dbReference>
<feature type="transmembrane region" description="Helical" evidence="8">
    <location>
        <begin position="382"/>
        <end position="402"/>
    </location>
</feature>
<feature type="transmembrane region" description="Helical" evidence="8">
    <location>
        <begin position="547"/>
        <end position="569"/>
    </location>
</feature>